<gene>
    <name evidence="6" type="ORF">A2W14_00470</name>
</gene>
<dbReference type="InterPro" id="IPR003439">
    <property type="entry name" value="ABC_transporter-like_ATP-bd"/>
</dbReference>
<protein>
    <submittedName>
        <fullName evidence="6">ABC transporter ATP-binding protein</fullName>
    </submittedName>
</protein>
<comment type="caution">
    <text evidence="6">The sequence shown here is derived from an EMBL/GenBank/DDBJ whole genome shotgun (WGS) entry which is preliminary data.</text>
</comment>
<evidence type="ECO:0000313" key="6">
    <source>
        <dbReference type="EMBL" id="OGG02378.1"/>
    </source>
</evidence>
<evidence type="ECO:0000259" key="5">
    <source>
        <dbReference type="PROSITE" id="PS50893"/>
    </source>
</evidence>
<dbReference type="Proteomes" id="UP000176665">
    <property type="component" value="Unassembled WGS sequence"/>
</dbReference>
<keyword evidence="4 6" id="KW-0067">ATP-binding</keyword>
<dbReference type="InterPro" id="IPR003593">
    <property type="entry name" value="AAA+_ATPase"/>
</dbReference>
<dbReference type="InterPro" id="IPR017911">
    <property type="entry name" value="MacB-like_ATP-bd"/>
</dbReference>
<dbReference type="CDD" id="cd03255">
    <property type="entry name" value="ABC_MJ0796_LolCDE_FtsE"/>
    <property type="match status" value="1"/>
</dbReference>
<dbReference type="GO" id="GO:0022857">
    <property type="term" value="F:transmembrane transporter activity"/>
    <property type="evidence" value="ECO:0007669"/>
    <property type="project" value="UniProtKB-ARBA"/>
</dbReference>
<organism evidence="6 7">
    <name type="scientific">Candidatus Gottesmanbacteria bacterium RBG_16_37_8</name>
    <dbReference type="NCBI Taxonomy" id="1798371"/>
    <lineage>
        <taxon>Bacteria</taxon>
        <taxon>Candidatus Gottesmaniibacteriota</taxon>
    </lineage>
</organism>
<dbReference type="SUPFAM" id="SSF52540">
    <property type="entry name" value="P-loop containing nucleoside triphosphate hydrolases"/>
    <property type="match status" value="1"/>
</dbReference>
<dbReference type="FunFam" id="3.40.50.300:FF:000032">
    <property type="entry name" value="Export ABC transporter ATP-binding protein"/>
    <property type="match status" value="1"/>
</dbReference>
<evidence type="ECO:0000256" key="2">
    <source>
        <dbReference type="ARBA" id="ARBA00022448"/>
    </source>
</evidence>
<dbReference type="InterPro" id="IPR017871">
    <property type="entry name" value="ABC_transporter-like_CS"/>
</dbReference>
<sequence>MIELIKVSKIYQLDEDLFTALKNINITIKQGELTAITGPSGCGKSTLMHIIGLLDEPSSGKVLFNGKDIAELSDNDISSLRNEFAGFVFQQFNLINKLNVLENILLPTLYYRHKLPFNANQRAYELMERFSIAEKAKSFPNKLSGGQQQRVAIARALINKPKIILADEPTGNLDSKTGSKILELLQELNKQDKLSIVIVTHDPQIATVFPRKIRMLDGQIIKSK</sequence>
<dbReference type="EMBL" id="MFJA01000064">
    <property type="protein sequence ID" value="OGG02378.1"/>
    <property type="molecule type" value="Genomic_DNA"/>
</dbReference>
<dbReference type="GO" id="GO:0098796">
    <property type="term" value="C:membrane protein complex"/>
    <property type="evidence" value="ECO:0007669"/>
    <property type="project" value="UniProtKB-ARBA"/>
</dbReference>
<dbReference type="Pfam" id="PF00005">
    <property type="entry name" value="ABC_tran"/>
    <property type="match status" value="1"/>
</dbReference>
<feature type="domain" description="ABC transporter" evidence="5">
    <location>
        <begin position="5"/>
        <end position="224"/>
    </location>
</feature>
<dbReference type="SMART" id="SM00382">
    <property type="entry name" value="AAA"/>
    <property type="match status" value="1"/>
</dbReference>
<keyword evidence="2" id="KW-0813">Transport</keyword>
<evidence type="ECO:0000256" key="4">
    <source>
        <dbReference type="ARBA" id="ARBA00022840"/>
    </source>
</evidence>
<keyword evidence="3" id="KW-0547">Nucleotide-binding</keyword>
<dbReference type="PROSITE" id="PS50893">
    <property type="entry name" value="ABC_TRANSPORTER_2"/>
    <property type="match status" value="1"/>
</dbReference>
<dbReference type="STRING" id="1798371.A2W14_00470"/>
<evidence type="ECO:0000313" key="7">
    <source>
        <dbReference type="Proteomes" id="UP000176665"/>
    </source>
</evidence>
<name>A0A1F5YQ93_9BACT</name>
<dbReference type="PANTHER" id="PTHR42798">
    <property type="entry name" value="LIPOPROTEIN-RELEASING SYSTEM ATP-BINDING PROTEIN LOLD"/>
    <property type="match status" value="1"/>
</dbReference>
<reference evidence="6 7" key="1">
    <citation type="journal article" date="2016" name="Nat. Commun.">
        <title>Thousands of microbial genomes shed light on interconnected biogeochemical processes in an aquifer system.</title>
        <authorList>
            <person name="Anantharaman K."/>
            <person name="Brown C.T."/>
            <person name="Hug L.A."/>
            <person name="Sharon I."/>
            <person name="Castelle C.J."/>
            <person name="Probst A.J."/>
            <person name="Thomas B.C."/>
            <person name="Singh A."/>
            <person name="Wilkins M.J."/>
            <person name="Karaoz U."/>
            <person name="Brodie E.L."/>
            <person name="Williams K.H."/>
            <person name="Hubbard S.S."/>
            <person name="Banfield J.F."/>
        </authorList>
    </citation>
    <scope>NUCLEOTIDE SEQUENCE [LARGE SCALE GENOMIC DNA]</scope>
</reference>
<dbReference type="InterPro" id="IPR027417">
    <property type="entry name" value="P-loop_NTPase"/>
</dbReference>
<dbReference type="Gene3D" id="3.40.50.300">
    <property type="entry name" value="P-loop containing nucleotide triphosphate hydrolases"/>
    <property type="match status" value="1"/>
</dbReference>
<dbReference type="GO" id="GO:0005524">
    <property type="term" value="F:ATP binding"/>
    <property type="evidence" value="ECO:0007669"/>
    <property type="project" value="UniProtKB-KW"/>
</dbReference>
<comment type="similarity">
    <text evidence="1">Belongs to the ABC transporter superfamily.</text>
</comment>
<evidence type="ECO:0000256" key="3">
    <source>
        <dbReference type="ARBA" id="ARBA00022741"/>
    </source>
</evidence>
<dbReference type="GO" id="GO:0016887">
    <property type="term" value="F:ATP hydrolysis activity"/>
    <property type="evidence" value="ECO:0007669"/>
    <property type="project" value="InterPro"/>
</dbReference>
<dbReference type="PANTHER" id="PTHR42798:SF7">
    <property type="entry name" value="ALPHA-D-RIBOSE 1-METHYLPHOSPHONATE 5-TRIPHOSPHATE SYNTHASE SUBUNIT PHNL"/>
    <property type="match status" value="1"/>
</dbReference>
<evidence type="ECO:0000256" key="1">
    <source>
        <dbReference type="ARBA" id="ARBA00005417"/>
    </source>
</evidence>
<dbReference type="PROSITE" id="PS00211">
    <property type="entry name" value="ABC_TRANSPORTER_1"/>
    <property type="match status" value="1"/>
</dbReference>
<proteinExistence type="inferred from homology"/>
<accession>A0A1F5YQ93</accession>
<dbReference type="AlphaFoldDB" id="A0A1F5YQ93"/>